<accession>A0ABV8HC84</accession>
<reference evidence="3" key="1">
    <citation type="journal article" date="2019" name="Int. J. Syst. Evol. Microbiol.">
        <title>The Global Catalogue of Microorganisms (GCM) 10K type strain sequencing project: providing services to taxonomists for standard genome sequencing and annotation.</title>
        <authorList>
            <consortium name="The Broad Institute Genomics Platform"/>
            <consortium name="The Broad Institute Genome Sequencing Center for Infectious Disease"/>
            <person name="Wu L."/>
            <person name="Ma J."/>
        </authorList>
    </citation>
    <scope>NUCLEOTIDE SEQUENCE [LARGE SCALE GENOMIC DNA]</scope>
    <source>
        <strain evidence="3">CECT 9128</strain>
    </source>
</reference>
<evidence type="ECO:0000256" key="1">
    <source>
        <dbReference type="SAM" id="Phobius"/>
    </source>
</evidence>
<dbReference type="Proteomes" id="UP001595793">
    <property type="component" value="Unassembled WGS sequence"/>
</dbReference>
<evidence type="ECO:0000313" key="2">
    <source>
        <dbReference type="EMBL" id="MFC4028512.1"/>
    </source>
</evidence>
<name>A0ABV8HC84_9FLAO</name>
<dbReference type="RefSeq" id="WP_290232480.1">
    <property type="nucleotide sequence ID" value="NZ_JAUFPZ010000002.1"/>
</dbReference>
<gene>
    <name evidence="2" type="ORF">ACFOS1_13935</name>
</gene>
<evidence type="ECO:0000313" key="3">
    <source>
        <dbReference type="Proteomes" id="UP001595793"/>
    </source>
</evidence>
<evidence type="ECO:0008006" key="4">
    <source>
        <dbReference type="Google" id="ProtNLM"/>
    </source>
</evidence>
<feature type="transmembrane region" description="Helical" evidence="1">
    <location>
        <begin position="46"/>
        <end position="64"/>
    </location>
</feature>
<proteinExistence type="predicted"/>
<comment type="caution">
    <text evidence="2">The sequence shown here is derived from an EMBL/GenBank/DDBJ whole genome shotgun (WGS) entry which is preliminary data.</text>
</comment>
<dbReference type="EMBL" id="JBHSAS010000010">
    <property type="protein sequence ID" value="MFC4028512.1"/>
    <property type="molecule type" value="Genomic_DNA"/>
</dbReference>
<feature type="transmembrane region" description="Helical" evidence="1">
    <location>
        <begin position="21"/>
        <end position="40"/>
    </location>
</feature>
<keyword evidence="1" id="KW-1133">Transmembrane helix</keyword>
<organism evidence="2 3">
    <name type="scientific">Zunongwangia endophytica</name>
    <dbReference type="NCBI Taxonomy" id="1808945"/>
    <lineage>
        <taxon>Bacteria</taxon>
        <taxon>Pseudomonadati</taxon>
        <taxon>Bacteroidota</taxon>
        <taxon>Flavobacteriia</taxon>
        <taxon>Flavobacteriales</taxon>
        <taxon>Flavobacteriaceae</taxon>
        <taxon>Zunongwangia</taxon>
    </lineage>
</organism>
<keyword evidence="1" id="KW-0812">Transmembrane</keyword>
<keyword evidence="1" id="KW-0472">Membrane</keyword>
<keyword evidence="3" id="KW-1185">Reference proteome</keyword>
<protein>
    <recommendedName>
        <fullName evidence="4">PrgI family protein</fullName>
    </recommendedName>
</protein>
<sequence length="100" mass="11648">MKKYIPYRDIRKEALIFGLTVYLFAVQMIAVIIGLLVIIFAFGWMALIIGCSSNILLYLILMNLKKLMAHLQFFRVFPKHVSAKQITVFHQKLIEPYESL</sequence>